<dbReference type="GO" id="GO:0006520">
    <property type="term" value="P:amino acid metabolic process"/>
    <property type="evidence" value="ECO:0007669"/>
    <property type="project" value="TreeGrafter"/>
</dbReference>
<protein>
    <recommendedName>
        <fullName evidence="6">Peptidase M20 dimerisation domain-containing protein</fullName>
    </recommendedName>
</protein>
<evidence type="ECO:0000259" key="6">
    <source>
        <dbReference type="Pfam" id="PF07687"/>
    </source>
</evidence>
<dbReference type="HOGENOM" id="CLU_021802_11_1_5"/>
<keyword evidence="8" id="KW-1185">Reference proteome</keyword>
<feature type="domain" description="Peptidase M20 dimerisation" evidence="6">
    <location>
        <begin position="244"/>
        <end position="387"/>
    </location>
</feature>
<dbReference type="SUPFAM" id="SSF55031">
    <property type="entry name" value="Bacterial exopeptidase dimerisation domain"/>
    <property type="match status" value="1"/>
</dbReference>
<accession>K8P6D2</accession>
<dbReference type="GO" id="GO:0043605">
    <property type="term" value="P:amide catabolic process"/>
    <property type="evidence" value="ECO:0007669"/>
    <property type="project" value="TreeGrafter"/>
</dbReference>
<dbReference type="FunFam" id="1.10.150.900:FF:000003">
    <property type="entry name" value="N-fatty-acyl-amino acid synthase/hydrolase PM20D1"/>
    <property type="match status" value="1"/>
</dbReference>
<dbReference type="GO" id="GO:0008233">
    <property type="term" value="F:peptidase activity"/>
    <property type="evidence" value="ECO:0007669"/>
    <property type="project" value="UniProtKB-KW"/>
</dbReference>
<dbReference type="PANTHER" id="PTHR45962">
    <property type="entry name" value="N-FATTY-ACYL-AMINO ACID SYNTHASE/HYDROLASE PM20D1"/>
    <property type="match status" value="1"/>
</dbReference>
<dbReference type="InterPro" id="IPR002933">
    <property type="entry name" value="Peptidase_M20"/>
</dbReference>
<dbReference type="Pfam" id="PF07687">
    <property type="entry name" value="M20_dimer"/>
    <property type="match status" value="1"/>
</dbReference>
<proteinExistence type="inferred from homology"/>
<dbReference type="NCBIfam" id="NF006113">
    <property type="entry name" value="PRK08262.1-4"/>
    <property type="match status" value="1"/>
</dbReference>
<dbReference type="Gene3D" id="3.40.630.10">
    <property type="entry name" value="Zn peptidases"/>
    <property type="match status" value="1"/>
</dbReference>
<evidence type="ECO:0000256" key="1">
    <source>
        <dbReference type="ARBA" id="ARBA00006247"/>
    </source>
</evidence>
<dbReference type="Proteomes" id="UP000001095">
    <property type="component" value="Unassembled WGS sequence"/>
</dbReference>
<sequence>MRRALRILRNLVLLLIVAAVVLAAVLVANTWRKPTRQIAVAPVAPAAVDETGAAQRLGAAVKLQTIASATDADQSAEAFRALHGLIAQNYPAFHAAAKREVVANYSLLYTWEGSDPKAPPFALLAHQDVVPIAPGTEGDWQVPPFSGEVKDGFIWGRGSWDDKGNLFSMLEAAEQLAKEGFKPKRTIYFAFGHDEEVSGKRGAAAMSKLLQSRGVKLDFVFDEGLLITDGILKGIDKPVALIGVAEKGYVTLSLSTTATPGHSSLPPPDTAIGKLSAALARLEKRPFPASVSGVMRETLQTVAPEMDFSSQLVLSNLWLFEPLVRAQLLKTAQTAATIRTTTALTIFNAGNKENVLPGRAEAIVNFRLLPGETEESVIARVKSLIGDDRIKVTPLPGNTNPPPMTSTATPDYQMVNRTIREIFPDVLVAPGLMVAATDSRNYLDVTSNIFRFSPVRATAEDLKRFHGTNERLSVANYADMIRFYRRLVQNAAAP</sequence>
<dbReference type="FunFam" id="3.40.630.10:FF:000027">
    <property type="entry name" value="N-fatty-acyl-amino acid synthase/hydrolase PM20D1"/>
    <property type="match status" value="1"/>
</dbReference>
<dbReference type="SUPFAM" id="SSF53187">
    <property type="entry name" value="Zn-dependent exopeptidases"/>
    <property type="match status" value="1"/>
</dbReference>
<gene>
    <name evidence="7" type="ORF">HMPREF9696_03108</name>
</gene>
<dbReference type="GO" id="GO:0046872">
    <property type="term" value="F:metal ion binding"/>
    <property type="evidence" value="ECO:0007669"/>
    <property type="project" value="UniProtKB-KW"/>
</dbReference>
<evidence type="ECO:0000256" key="2">
    <source>
        <dbReference type="ARBA" id="ARBA00022670"/>
    </source>
</evidence>
<dbReference type="Gene3D" id="3.30.70.360">
    <property type="match status" value="1"/>
</dbReference>
<dbReference type="AlphaFoldDB" id="K8P6D2"/>
<evidence type="ECO:0000313" key="7">
    <source>
        <dbReference type="EMBL" id="EKS33988.1"/>
    </source>
</evidence>
<organism evidence="7 8">
    <name type="scientific">Afipia clevelandensis ATCC 49720</name>
    <dbReference type="NCBI Taxonomy" id="883079"/>
    <lineage>
        <taxon>Bacteria</taxon>
        <taxon>Pseudomonadati</taxon>
        <taxon>Pseudomonadota</taxon>
        <taxon>Alphaproteobacteria</taxon>
        <taxon>Hyphomicrobiales</taxon>
        <taxon>Nitrobacteraceae</taxon>
        <taxon>Afipia</taxon>
    </lineage>
</organism>
<dbReference type="OrthoDB" id="9809784at2"/>
<keyword evidence="3" id="KW-0479">Metal-binding</keyword>
<keyword evidence="2" id="KW-0645">Protease</keyword>
<dbReference type="GO" id="GO:0005576">
    <property type="term" value="C:extracellular region"/>
    <property type="evidence" value="ECO:0007669"/>
    <property type="project" value="UniProtKB-ARBA"/>
</dbReference>
<dbReference type="Gene3D" id="1.10.150.900">
    <property type="match status" value="1"/>
</dbReference>
<dbReference type="RefSeq" id="WP_002713978.1">
    <property type="nucleotide sequence ID" value="NZ_KB375281.1"/>
</dbReference>
<reference evidence="7 8" key="1">
    <citation type="submission" date="2012-04" db="EMBL/GenBank/DDBJ databases">
        <title>The Genome Sequence of Afipia clevelandensis ATCC 49720.</title>
        <authorList>
            <consortium name="The Broad Institute Genome Sequencing Platform"/>
            <person name="Earl A."/>
            <person name="Ward D."/>
            <person name="Feldgarden M."/>
            <person name="Gevers D."/>
            <person name="Huys G."/>
            <person name="Walker B."/>
            <person name="Young S.K."/>
            <person name="Zeng Q."/>
            <person name="Gargeya S."/>
            <person name="Fitzgerald M."/>
            <person name="Haas B."/>
            <person name="Abouelleil A."/>
            <person name="Alvarado L."/>
            <person name="Arachchi H.M."/>
            <person name="Berlin A."/>
            <person name="Chapman S.B."/>
            <person name="Goldberg J."/>
            <person name="Griggs A."/>
            <person name="Gujja S."/>
            <person name="Hansen M."/>
            <person name="Howarth C."/>
            <person name="Imamovic A."/>
            <person name="Larimer J."/>
            <person name="McCowen C."/>
            <person name="Montmayeur A."/>
            <person name="Murphy C."/>
            <person name="Neiman D."/>
            <person name="Pearson M."/>
            <person name="Priest M."/>
            <person name="Roberts A."/>
            <person name="Saif S."/>
            <person name="Shea T."/>
            <person name="Sisk P."/>
            <person name="Sykes S."/>
            <person name="Wortman J."/>
            <person name="Nusbaum C."/>
            <person name="Birren B."/>
        </authorList>
    </citation>
    <scope>NUCLEOTIDE SEQUENCE [LARGE SCALE GENOMIC DNA]</scope>
    <source>
        <strain evidence="7 8">ATCC 49720</strain>
    </source>
</reference>
<dbReference type="GO" id="GO:0043604">
    <property type="term" value="P:amide biosynthetic process"/>
    <property type="evidence" value="ECO:0007669"/>
    <property type="project" value="TreeGrafter"/>
</dbReference>
<evidence type="ECO:0000256" key="5">
    <source>
        <dbReference type="ARBA" id="ARBA00022833"/>
    </source>
</evidence>
<keyword evidence="4" id="KW-0378">Hydrolase</keyword>
<evidence type="ECO:0000256" key="3">
    <source>
        <dbReference type="ARBA" id="ARBA00022723"/>
    </source>
</evidence>
<evidence type="ECO:0000256" key="4">
    <source>
        <dbReference type="ARBA" id="ARBA00022801"/>
    </source>
</evidence>
<dbReference type="PATRIC" id="fig|883079.3.peg.3175"/>
<dbReference type="InterPro" id="IPR011650">
    <property type="entry name" value="Peptidase_M20_dimer"/>
</dbReference>
<dbReference type="InterPro" id="IPR036264">
    <property type="entry name" value="Bact_exopeptidase_dim_dom"/>
</dbReference>
<dbReference type="InterPro" id="IPR047177">
    <property type="entry name" value="Pept_M20A"/>
</dbReference>
<dbReference type="GO" id="GO:0006629">
    <property type="term" value="P:lipid metabolic process"/>
    <property type="evidence" value="ECO:0007669"/>
    <property type="project" value="UniProtKB-ARBA"/>
</dbReference>
<dbReference type="GO" id="GO:0016811">
    <property type="term" value="F:hydrolase activity, acting on carbon-nitrogen (but not peptide) bonds, in linear amides"/>
    <property type="evidence" value="ECO:0007669"/>
    <property type="project" value="TreeGrafter"/>
</dbReference>
<keyword evidence="5" id="KW-0862">Zinc</keyword>
<dbReference type="Pfam" id="PF01546">
    <property type="entry name" value="Peptidase_M20"/>
    <property type="match status" value="1"/>
</dbReference>
<dbReference type="PANTHER" id="PTHR45962:SF1">
    <property type="entry name" value="N-FATTY-ACYL-AMINO ACID SYNTHASE_HYDROLASE PM20D1"/>
    <property type="match status" value="1"/>
</dbReference>
<comment type="similarity">
    <text evidence="1">Belongs to the peptidase M20A family.</text>
</comment>
<dbReference type="GO" id="GO:0006508">
    <property type="term" value="P:proteolysis"/>
    <property type="evidence" value="ECO:0007669"/>
    <property type="project" value="UniProtKB-KW"/>
</dbReference>
<name>K8P6D2_9BRAD</name>
<comment type="caution">
    <text evidence="7">The sequence shown here is derived from an EMBL/GenBank/DDBJ whole genome shotgun (WGS) entry which is preliminary data.</text>
</comment>
<evidence type="ECO:0000313" key="8">
    <source>
        <dbReference type="Proteomes" id="UP000001095"/>
    </source>
</evidence>
<dbReference type="EMBL" id="AGWY01000012">
    <property type="protein sequence ID" value="EKS33988.1"/>
    <property type="molecule type" value="Genomic_DNA"/>
</dbReference>